<reference evidence="1" key="2">
    <citation type="journal article" date="2021" name="Microbiome">
        <title>Successional dynamics and alternative stable states in a saline activated sludge microbial community over 9 years.</title>
        <authorList>
            <person name="Wang Y."/>
            <person name="Ye J."/>
            <person name="Ju F."/>
            <person name="Liu L."/>
            <person name="Boyd J.A."/>
            <person name="Deng Y."/>
            <person name="Parks D.H."/>
            <person name="Jiang X."/>
            <person name="Yin X."/>
            <person name="Woodcroft B.J."/>
            <person name="Tyson G.W."/>
            <person name="Hugenholtz P."/>
            <person name="Polz M.F."/>
            <person name="Zhang T."/>
        </authorList>
    </citation>
    <scope>NUCLEOTIDE SEQUENCE</scope>
    <source>
        <strain evidence="1">HKST-UBA10</strain>
    </source>
</reference>
<name>A0A955L2U1_9BACT</name>
<sequence length="161" mass="17581">MVSSGEMTGVESQGVFANVDAVLESSNGAEYHSFMSKMGVKEVSVVDHTDQQILLQTLAGEKYGSEKQVTIKEAYKDIEGLFAKSASDLMKDQRVAKLKAMASAMASLALAVNFGFARGHFPIGIAIIGGGLYLAQRYNSQAKQVIPEFNHKIEQLRERFM</sequence>
<gene>
    <name evidence="1" type="ORF">KC660_00380</name>
</gene>
<dbReference type="AlphaFoldDB" id="A0A955L2U1"/>
<evidence type="ECO:0000313" key="2">
    <source>
        <dbReference type="Proteomes" id="UP000782843"/>
    </source>
</evidence>
<comment type="caution">
    <text evidence="1">The sequence shown here is derived from an EMBL/GenBank/DDBJ whole genome shotgun (WGS) entry which is preliminary data.</text>
</comment>
<accession>A0A955L2U1</accession>
<organism evidence="1 2">
    <name type="scientific">Candidatus Dojkabacteria bacterium</name>
    <dbReference type="NCBI Taxonomy" id="2099670"/>
    <lineage>
        <taxon>Bacteria</taxon>
        <taxon>Candidatus Dojkabacteria</taxon>
    </lineage>
</organism>
<evidence type="ECO:0000313" key="1">
    <source>
        <dbReference type="EMBL" id="MCA9381849.1"/>
    </source>
</evidence>
<reference evidence="1" key="1">
    <citation type="submission" date="2020-04" db="EMBL/GenBank/DDBJ databases">
        <authorList>
            <person name="Zhang T."/>
        </authorList>
    </citation>
    <scope>NUCLEOTIDE SEQUENCE</scope>
    <source>
        <strain evidence="1">HKST-UBA10</strain>
    </source>
</reference>
<protein>
    <submittedName>
        <fullName evidence="1">Uncharacterized protein</fullName>
    </submittedName>
</protein>
<dbReference type="EMBL" id="JAGQLG010000013">
    <property type="protein sequence ID" value="MCA9381849.1"/>
    <property type="molecule type" value="Genomic_DNA"/>
</dbReference>
<dbReference type="Proteomes" id="UP000782843">
    <property type="component" value="Unassembled WGS sequence"/>
</dbReference>
<proteinExistence type="predicted"/>